<organism evidence="1">
    <name type="scientific">mine drainage metagenome</name>
    <dbReference type="NCBI Taxonomy" id="410659"/>
    <lineage>
        <taxon>unclassified sequences</taxon>
        <taxon>metagenomes</taxon>
        <taxon>ecological metagenomes</taxon>
    </lineage>
</organism>
<evidence type="ECO:0000313" key="1">
    <source>
        <dbReference type="EMBL" id="OIR02786.1"/>
    </source>
</evidence>
<dbReference type="AlphaFoldDB" id="A0A1J5S3V5"/>
<accession>A0A1J5S3V5</accession>
<protein>
    <submittedName>
        <fullName evidence="1">Uncharacterized protein</fullName>
    </submittedName>
</protein>
<name>A0A1J5S3V5_9ZZZZ</name>
<dbReference type="EMBL" id="MLJW01000072">
    <property type="protein sequence ID" value="OIR02786.1"/>
    <property type="molecule type" value="Genomic_DNA"/>
</dbReference>
<gene>
    <name evidence="1" type="ORF">GALL_152400</name>
</gene>
<comment type="caution">
    <text evidence="1">The sequence shown here is derived from an EMBL/GenBank/DDBJ whole genome shotgun (WGS) entry which is preliminary data.</text>
</comment>
<sequence>MDTKKGTPKRVPASKRKAAARKVVNGNVYADGKTWVVQHGELKRGQGRPPKTEHLFRVVGEKLPFASLPKVRAHLKGQDLGMQGVYVAHDSMGCPRYIGRGNIFSRLEARKKAQPLELEYFSFYVVSEKKHEREVETLLIRAAGFLLEFNTRKKRIGVSPGNVRDYEAGTVFYERQRKKGATKKVPRKTA</sequence>
<reference evidence="1" key="1">
    <citation type="submission" date="2016-10" db="EMBL/GenBank/DDBJ databases">
        <title>Sequence of Gallionella enrichment culture.</title>
        <authorList>
            <person name="Poehlein A."/>
            <person name="Muehling M."/>
            <person name="Daniel R."/>
        </authorList>
    </citation>
    <scope>NUCLEOTIDE SEQUENCE</scope>
</reference>
<proteinExistence type="predicted"/>